<keyword evidence="3" id="KW-1185">Reference proteome</keyword>
<proteinExistence type="predicted"/>
<feature type="transmembrane region" description="Helical" evidence="1">
    <location>
        <begin position="56"/>
        <end position="77"/>
    </location>
</feature>
<dbReference type="Pfam" id="PF18975">
    <property type="entry name" value="DUF5711"/>
    <property type="match status" value="1"/>
</dbReference>
<keyword evidence="1" id="KW-1133">Transmembrane helix</keyword>
<evidence type="ECO:0000313" key="2">
    <source>
        <dbReference type="EMBL" id="EET58423.1"/>
    </source>
</evidence>
<evidence type="ECO:0000256" key="1">
    <source>
        <dbReference type="SAM" id="Phobius"/>
    </source>
</evidence>
<dbReference type="RefSeq" id="WP_006864405.1">
    <property type="nucleotide sequence ID" value="NZ_ACCL02000033.1"/>
</dbReference>
<keyword evidence="1" id="KW-0812">Transmembrane</keyword>
<dbReference type="InterPro" id="IPR036322">
    <property type="entry name" value="WD40_repeat_dom_sf"/>
</dbReference>
<dbReference type="OrthoDB" id="1779345at2"/>
<gene>
    <name evidence="2" type="ORF">BRYFOR_09653</name>
</gene>
<organism evidence="2 3">
    <name type="scientific">Marvinbryantia formatexigens DSM 14469</name>
    <dbReference type="NCBI Taxonomy" id="478749"/>
    <lineage>
        <taxon>Bacteria</taxon>
        <taxon>Bacillati</taxon>
        <taxon>Bacillota</taxon>
        <taxon>Clostridia</taxon>
        <taxon>Lachnospirales</taxon>
        <taxon>Lachnospiraceae</taxon>
        <taxon>Marvinbryantia</taxon>
    </lineage>
</organism>
<reference evidence="2" key="1">
    <citation type="submission" date="2009-07" db="EMBL/GenBank/DDBJ databases">
        <authorList>
            <person name="Weinstock G."/>
            <person name="Sodergren E."/>
            <person name="Clifton S."/>
            <person name="Fulton L."/>
            <person name="Fulton B."/>
            <person name="Courtney L."/>
            <person name="Fronick C."/>
            <person name="Harrison M."/>
            <person name="Strong C."/>
            <person name="Farmer C."/>
            <person name="Delahaunty K."/>
            <person name="Markovic C."/>
            <person name="Hall O."/>
            <person name="Minx P."/>
            <person name="Tomlinson C."/>
            <person name="Mitreva M."/>
            <person name="Nelson J."/>
            <person name="Hou S."/>
            <person name="Wollam A."/>
            <person name="Pepin K.H."/>
            <person name="Johnson M."/>
            <person name="Bhonagiri V."/>
            <person name="Nash W.E."/>
            <person name="Warren W."/>
            <person name="Chinwalla A."/>
            <person name="Mardis E.R."/>
            <person name="Wilson R.K."/>
        </authorList>
    </citation>
    <scope>NUCLEOTIDE SEQUENCE [LARGE SCALE GENOMIC DNA]</scope>
    <source>
        <strain evidence="2">DSM 14469</strain>
    </source>
</reference>
<evidence type="ECO:0000313" key="3">
    <source>
        <dbReference type="Proteomes" id="UP000005561"/>
    </source>
</evidence>
<accession>C6LLV4</accession>
<dbReference type="InterPro" id="IPR043765">
    <property type="entry name" value="DUF5711"/>
</dbReference>
<dbReference type="SUPFAM" id="SSF50978">
    <property type="entry name" value="WD40 repeat-like"/>
    <property type="match status" value="1"/>
</dbReference>
<keyword evidence="1" id="KW-0472">Membrane</keyword>
<dbReference type="EMBL" id="ACCL02000033">
    <property type="protein sequence ID" value="EET58423.1"/>
    <property type="molecule type" value="Genomic_DNA"/>
</dbReference>
<dbReference type="STRING" id="168384.SAMN05660368_04106"/>
<comment type="caution">
    <text evidence="2">The sequence shown here is derived from an EMBL/GenBank/DDBJ whole genome shotgun (WGS) entry which is preliminary data.</text>
</comment>
<dbReference type="AlphaFoldDB" id="C6LLV4"/>
<protein>
    <submittedName>
        <fullName evidence="2">Uncharacterized protein</fullName>
    </submittedName>
</protein>
<name>C6LLV4_9FIRM</name>
<dbReference type="Proteomes" id="UP000005561">
    <property type="component" value="Unassembled WGS sequence"/>
</dbReference>
<dbReference type="eggNOG" id="ENOG502ZBIU">
    <property type="taxonomic scope" value="Bacteria"/>
</dbReference>
<sequence>MWNIKNIKFPRPSFAGKWKETIKKITERKKEKAQADMQSDEMMSLSEKLRLHRDKVHLRTVLLAAVVLLVVGGAFVYSRVRVFRHYRVLSSVERSDDTATSYVRIGSRTLKCNPNGVTCVNDSGDVQWNVTFTLQSPVVDVCDTTVAVGDQGGQDVYVFDENGQMGHFEVEYTLTKVRVAKQGVVAAVLEDGASTYINVYDVEGNLLVKSKTSMNETGYPLDVDISQDGQKMMVSYLAVDNSDVKTDVVFYNFSSVGQSQTDYQVNSVELGGIVVPEVHFLGGSYAVAFRDDGLVFFRGRQVPEQGAEITVEQEIISVFHTDDYVGMITASDDETHKYKMQVYRADGSRCGTGYFDMDYANVIAADGEIILYGTDEMEIYSTGGRKKASLEYEKQIYGIIKTGGFRKYQVITPDSTDTIRLR</sequence>